<dbReference type="PANTHER" id="PTHR44157:SF1">
    <property type="entry name" value="DNAJ HOMOLOG SUBFAMILY C MEMBER 11"/>
    <property type="match status" value="1"/>
</dbReference>
<accession>A0A7J6NNU1</accession>
<reference evidence="3 4" key="1">
    <citation type="submission" date="2020-04" db="EMBL/GenBank/DDBJ databases">
        <title>Perkinsus olseni comparative genomics.</title>
        <authorList>
            <person name="Bogema D.R."/>
        </authorList>
    </citation>
    <scope>NUCLEOTIDE SEQUENCE [LARGE SCALE GENOMIC DNA]</scope>
    <source>
        <strain evidence="3">00978-12</strain>
    </source>
</reference>
<name>A0A7J6NNU1_PEROL</name>
<evidence type="ECO:0000313" key="3">
    <source>
        <dbReference type="EMBL" id="KAF4685562.1"/>
    </source>
</evidence>
<dbReference type="PROSITE" id="PS50076">
    <property type="entry name" value="DNAJ_2"/>
    <property type="match status" value="1"/>
</dbReference>
<dbReference type="Pfam" id="PF00226">
    <property type="entry name" value="DnaJ"/>
    <property type="match status" value="1"/>
</dbReference>
<dbReference type="GO" id="GO:0042407">
    <property type="term" value="P:cristae formation"/>
    <property type="evidence" value="ECO:0007669"/>
    <property type="project" value="TreeGrafter"/>
</dbReference>
<evidence type="ECO:0000259" key="2">
    <source>
        <dbReference type="PROSITE" id="PS50076"/>
    </source>
</evidence>
<proteinExistence type="predicted"/>
<dbReference type="InterPro" id="IPR052243">
    <property type="entry name" value="Mito_inner_membrane_organizer"/>
</dbReference>
<comment type="caution">
    <text evidence="3">The sequence shown here is derived from an EMBL/GenBank/DDBJ whole genome shotgun (WGS) entry which is preliminary data.</text>
</comment>
<dbReference type="InterPro" id="IPR036869">
    <property type="entry name" value="J_dom_sf"/>
</dbReference>
<dbReference type="AlphaFoldDB" id="A0A7J6NNU1"/>
<dbReference type="OrthoDB" id="445556at2759"/>
<sequence>MPPSQYANGDSTGSAGESSIPQDMDLYDLLHVARDSDSDAIRQGYLDQSKLHHPDKRASQGGDPEAFRRINYAYRVLSNPTMRSFYDKYGLDGISLADGIVVKQDETLANLERRVRAMVRGNEEMKVQRMFQLQGEMTTGLKFRDWQEVPQWAYTSFTHGMGITAGRHNFTTGWSPYMQSRVMVDTVAGQWWPPALEAVVTRQVGQHSTLRQTVSWTQVGGVGAAMTWGLQLFKDWAGSVTLAVGHGNHAAFEIEKTNPEVGSDEDLARMKAWDRCTMKYNFSPSKGGGFEVSCGPTMSLAAGAGIELKCSQQLNGAESLSDWEELDGAFPTLVQWSLMLRWPNFDSAILKFRFTRGGAAFTIPLEFSVPGDNTGVAIATSVFLAAPLAVKVVRETVRKA</sequence>
<dbReference type="CDD" id="cd06257">
    <property type="entry name" value="DnaJ"/>
    <property type="match status" value="1"/>
</dbReference>
<feature type="region of interest" description="Disordered" evidence="1">
    <location>
        <begin position="1"/>
        <end position="21"/>
    </location>
</feature>
<evidence type="ECO:0000256" key="1">
    <source>
        <dbReference type="SAM" id="MobiDB-lite"/>
    </source>
</evidence>
<dbReference type="SUPFAM" id="SSF46565">
    <property type="entry name" value="Chaperone J-domain"/>
    <property type="match status" value="1"/>
</dbReference>
<feature type="domain" description="J" evidence="2">
    <location>
        <begin position="25"/>
        <end position="90"/>
    </location>
</feature>
<dbReference type="GO" id="GO:0005739">
    <property type="term" value="C:mitochondrion"/>
    <property type="evidence" value="ECO:0007669"/>
    <property type="project" value="GOC"/>
</dbReference>
<gene>
    <name evidence="3" type="primary">DNAJC11</name>
    <name evidence="3" type="ORF">FOZ60_006390</name>
</gene>
<dbReference type="EMBL" id="JABANP010000258">
    <property type="protein sequence ID" value="KAF4685562.1"/>
    <property type="molecule type" value="Genomic_DNA"/>
</dbReference>
<dbReference type="Gene3D" id="1.10.287.110">
    <property type="entry name" value="DnaJ domain"/>
    <property type="match status" value="1"/>
</dbReference>
<evidence type="ECO:0000313" key="4">
    <source>
        <dbReference type="Proteomes" id="UP000541610"/>
    </source>
</evidence>
<organism evidence="3 4">
    <name type="scientific">Perkinsus olseni</name>
    <name type="common">Perkinsus atlanticus</name>
    <dbReference type="NCBI Taxonomy" id="32597"/>
    <lineage>
        <taxon>Eukaryota</taxon>
        <taxon>Sar</taxon>
        <taxon>Alveolata</taxon>
        <taxon>Perkinsozoa</taxon>
        <taxon>Perkinsea</taxon>
        <taxon>Perkinsida</taxon>
        <taxon>Perkinsidae</taxon>
        <taxon>Perkinsus</taxon>
    </lineage>
</organism>
<dbReference type="Proteomes" id="UP000541610">
    <property type="component" value="Unassembled WGS sequence"/>
</dbReference>
<dbReference type="SMART" id="SM00271">
    <property type="entry name" value="DnaJ"/>
    <property type="match status" value="1"/>
</dbReference>
<dbReference type="InterPro" id="IPR001623">
    <property type="entry name" value="DnaJ_domain"/>
</dbReference>
<dbReference type="PANTHER" id="PTHR44157">
    <property type="entry name" value="DNAJ HOMOLOG SUBFAMILY C MEMBER 11"/>
    <property type="match status" value="1"/>
</dbReference>
<dbReference type="PRINTS" id="PR00625">
    <property type="entry name" value="JDOMAIN"/>
</dbReference>
<protein>
    <submittedName>
        <fullName evidence="3">DnaJ (Hsp40), sub C, member 11</fullName>
    </submittedName>
</protein>